<accession>A0A1W5ZWF8</accession>
<keyword evidence="15" id="KW-1185">Reference proteome</keyword>
<feature type="domain" description="Ketopantoate reductase N-terminal" evidence="12">
    <location>
        <begin position="3"/>
        <end position="142"/>
    </location>
</feature>
<dbReference type="GO" id="GO:0005737">
    <property type="term" value="C:cytoplasm"/>
    <property type="evidence" value="ECO:0007669"/>
    <property type="project" value="TreeGrafter"/>
</dbReference>
<evidence type="ECO:0000256" key="7">
    <source>
        <dbReference type="ARBA" id="ARBA00022857"/>
    </source>
</evidence>
<dbReference type="GO" id="GO:0015940">
    <property type="term" value="P:pantothenate biosynthetic process"/>
    <property type="evidence" value="ECO:0007669"/>
    <property type="project" value="UniProtKB-UniPathway"/>
</dbReference>
<organism evidence="14 15">
    <name type="scientific">Halobacillus mangrovi</name>
    <dbReference type="NCBI Taxonomy" id="402384"/>
    <lineage>
        <taxon>Bacteria</taxon>
        <taxon>Bacillati</taxon>
        <taxon>Bacillota</taxon>
        <taxon>Bacilli</taxon>
        <taxon>Bacillales</taxon>
        <taxon>Bacillaceae</taxon>
        <taxon>Halobacillus</taxon>
    </lineage>
</organism>
<dbReference type="UniPathway" id="UPA00028">
    <property type="reaction ID" value="UER00004"/>
</dbReference>
<comment type="catalytic activity">
    <reaction evidence="10 11">
        <text>(R)-pantoate + NADP(+) = 2-dehydropantoate + NADPH + H(+)</text>
        <dbReference type="Rhea" id="RHEA:16233"/>
        <dbReference type="ChEBI" id="CHEBI:11561"/>
        <dbReference type="ChEBI" id="CHEBI:15378"/>
        <dbReference type="ChEBI" id="CHEBI:15980"/>
        <dbReference type="ChEBI" id="CHEBI:57783"/>
        <dbReference type="ChEBI" id="CHEBI:58349"/>
        <dbReference type="EC" id="1.1.1.169"/>
    </reaction>
</comment>
<evidence type="ECO:0000256" key="6">
    <source>
        <dbReference type="ARBA" id="ARBA00022655"/>
    </source>
</evidence>
<evidence type="ECO:0000256" key="8">
    <source>
        <dbReference type="ARBA" id="ARBA00023002"/>
    </source>
</evidence>
<dbReference type="STRING" id="402384.HM131_12325"/>
<keyword evidence="7 11" id="KW-0521">NADP</keyword>
<dbReference type="Gene3D" id="1.10.1040.10">
    <property type="entry name" value="N-(1-d-carboxylethyl)-l-norvaline Dehydrogenase, domain 2"/>
    <property type="match status" value="1"/>
</dbReference>
<name>A0A1W5ZWF8_9BACI</name>
<dbReference type="PANTHER" id="PTHR43765:SF2">
    <property type="entry name" value="2-DEHYDROPANTOATE 2-REDUCTASE"/>
    <property type="match status" value="1"/>
</dbReference>
<evidence type="ECO:0000256" key="10">
    <source>
        <dbReference type="ARBA" id="ARBA00048793"/>
    </source>
</evidence>
<proteinExistence type="inferred from homology"/>
<protein>
    <recommendedName>
        <fullName evidence="5 11">2-dehydropantoate 2-reductase</fullName>
        <ecNumber evidence="4 11">1.1.1.169</ecNumber>
    </recommendedName>
    <alternativeName>
        <fullName evidence="9 11">Ketopantoate reductase</fullName>
    </alternativeName>
</protein>
<dbReference type="InterPro" id="IPR008927">
    <property type="entry name" value="6-PGluconate_DH-like_C_sf"/>
</dbReference>
<dbReference type="EMBL" id="CP020772">
    <property type="protein sequence ID" value="ARI77581.1"/>
    <property type="molecule type" value="Genomic_DNA"/>
</dbReference>
<comment type="similarity">
    <text evidence="3 11">Belongs to the ketopantoate reductase family.</text>
</comment>
<dbReference type="GO" id="GO:0050661">
    <property type="term" value="F:NADP binding"/>
    <property type="evidence" value="ECO:0007669"/>
    <property type="project" value="TreeGrafter"/>
</dbReference>
<dbReference type="InterPro" id="IPR013328">
    <property type="entry name" value="6PGD_dom2"/>
</dbReference>
<dbReference type="InterPro" id="IPR036291">
    <property type="entry name" value="NAD(P)-bd_dom_sf"/>
</dbReference>
<dbReference type="PANTHER" id="PTHR43765">
    <property type="entry name" value="2-DEHYDROPANTOATE 2-REDUCTASE-RELATED"/>
    <property type="match status" value="1"/>
</dbReference>
<dbReference type="KEGG" id="hmn:HM131_12325"/>
<sequence length="293" mass="33300">MNVGIIGMGSIGMLMAAYLGRYHNVHVYVRREEQKEKLYQEGIYCDAVGHPVSVEAHLLEEGFPQSHDVLIVAVKQTGLDSVLDYSFPSNTPVLFLQNGMGHIEKLLERPYPSWVGVVEHGALKQDYCHVLHTGKGVVRIASVTKDENIKKIISSLNHYDFPVEYEPDYKEMLTSKLIVNTVINPLTTLFQVNNGHIISNSYLREIAEAVCREACLTLNRSFEKEWERVLNIAETTSENQSSMFKDMMEGRQTEVDAISGYILKKSRTPLPYHQFLIRAIHALQWEKGVRIHG</sequence>
<feature type="domain" description="Ketopantoate reductase C-terminal" evidence="13">
    <location>
        <begin position="171"/>
        <end position="284"/>
    </location>
</feature>
<dbReference type="Pfam" id="PF08546">
    <property type="entry name" value="ApbA_C"/>
    <property type="match status" value="1"/>
</dbReference>
<evidence type="ECO:0000256" key="11">
    <source>
        <dbReference type="RuleBase" id="RU362068"/>
    </source>
</evidence>
<evidence type="ECO:0000256" key="3">
    <source>
        <dbReference type="ARBA" id="ARBA00007870"/>
    </source>
</evidence>
<dbReference type="EC" id="1.1.1.169" evidence="4 11"/>
<evidence type="ECO:0000256" key="4">
    <source>
        <dbReference type="ARBA" id="ARBA00013014"/>
    </source>
</evidence>
<dbReference type="Gene3D" id="3.40.50.720">
    <property type="entry name" value="NAD(P)-binding Rossmann-like Domain"/>
    <property type="match status" value="1"/>
</dbReference>
<evidence type="ECO:0000256" key="9">
    <source>
        <dbReference type="ARBA" id="ARBA00032024"/>
    </source>
</evidence>
<dbReference type="InterPro" id="IPR003710">
    <property type="entry name" value="ApbA"/>
</dbReference>
<dbReference type="SUPFAM" id="SSF51735">
    <property type="entry name" value="NAD(P)-binding Rossmann-fold domains"/>
    <property type="match status" value="1"/>
</dbReference>
<dbReference type="SUPFAM" id="SSF48179">
    <property type="entry name" value="6-phosphogluconate dehydrogenase C-terminal domain-like"/>
    <property type="match status" value="1"/>
</dbReference>
<evidence type="ECO:0000313" key="15">
    <source>
        <dbReference type="Proteomes" id="UP000192527"/>
    </source>
</evidence>
<evidence type="ECO:0000256" key="5">
    <source>
        <dbReference type="ARBA" id="ARBA00019465"/>
    </source>
</evidence>
<dbReference type="OrthoDB" id="9800163at2"/>
<dbReference type="Pfam" id="PF02558">
    <property type="entry name" value="ApbA"/>
    <property type="match status" value="1"/>
</dbReference>
<comment type="function">
    <text evidence="1 11">Catalyzes the NADPH-dependent reduction of ketopantoate into pantoic acid.</text>
</comment>
<reference evidence="14 15" key="1">
    <citation type="submission" date="2017-04" db="EMBL/GenBank/DDBJ databases">
        <title>The whole genome sequencing and assembly of Halobacillus mangrovi strain.</title>
        <authorList>
            <person name="Lee S.-J."/>
            <person name="Park M.-K."/>
            <person name="Kim J.-Y."/>
            <person name="Lee Y.-J."/>
            <person name="Yi H."/>
            <person name="Bahn Y.-S."/>
            <person name="Kim J.F."/>
            <person name="Lee D.-W."/>
        </authorList>
    </citation>
    <scope>NUCLEOTIDE SEQUENCE [LARGE SCALE GENOMIC DNA]</scope>
    <source>
        <strain evidence="14 15">KTB 131</strain>
    </source>
</reference>
<dbReference type="InterPro" id="IPR050838">
    <property type="entry name" value="Ketopantoate_reductase"/>
</dbReference>
<dbReference type="NCBIfam" id="TIGR00745">
    <property type="entry name" value="apbA_panE"/>
    <property type="match status" value="1"/>
</dbReference>
<evidence type="ECO:0000256" key="2">
    <source>
        <dbReference type="ARBA" id="ARBA00004994"/>
    </source>
</evidence>
<dbReference type="RefSeq" id="WP_085030044.1">
    <property type="nucleotide sequence ID" value="NZ_CP020772.1"/>
</dbReference>
<dbReference type="InterPro" id="IPR013752">
    <property type="entry name" value="KPA_reductase"/>
</dbReference>
<keyword evidence="6 11" id="KW-0566">Pantothenate biosynthesis</keyword>
<dbReference type="GO" id="GO:0008677">
    <property type="term" value="F:2-dehydropantoate 2-reductase activity"/>
    <property type="evidence" value="ECO:0007669"/>
    <property type="project" value="UniProtKB-EC"/>
</dbReference>
<comment type="pathway">
    <text evidence="2 11">Cofactor biosynthesis; (R)-pantothenate biosynthesis; (R)-pantoate from 3-methyl-2-oxobutanoate: step 2/2.</text>
</comment>
<dbReference type="Proteomes" id="UP000192527">
    <property type="component" value="Chromosome"/>
</dbReference>
<keyword evidence="8 11" id="KW-0560">Oxidoreductase</keyword>
<evidence type="ECO:0000313" key="14">
    <source>
        <dbReference type="EMBL" id="ARI77581.1"/>
    </source>
</evidence>
<evidence type="ECO:0000259" key="12">
    <source>
        <dbReference type="Pfam" id="PF02558"/>
    </source>
</evidence>
<evidence type="ECO:0000259" key="13">
    <source>
        <dbReference type="Pfam" id="PF08546"/>
    </source>
</evidence>
<evidence type="ECO:0000256" key="1">
    <source>
        <dbReference type="ARBA" id="ARBA00002919"/>
    </source>
</evidence>
<dbReference type="AlphaFoldDB" id="A0A1W5ZWF8"/>
<gene>
    <name evidence="14" type="ORF">HM131_12325</name>
</gene>
<dbReference type="InterPro" id="IPR013332">
    <property type="entry name" value="KPR_N"/>
</dbReference>